<name>A0A158I0S9_CABCO</name>
<dbReference type="Proteomes" id="UP000054740">
    <property type="component" value="Unassembled WGS sequence"/>
</dbReference>
<reference evidence="3" key="1">
    <citation type="submission" date="2016-01" db="EMBL/GenBank/DDBJ databases">
        <authorList>
            <person name="Peeters C."/>
        </authorList>
    </citation>
    <scope>NUCLEOTIDE SEQUENCE [LARGE SCALE GENOMIC DNA]</scope>
</reference>
<organism evidence="2 3">
    <name type="scientific">Caballeronia cordobensis</name>
    <name type="common">Burkholderia cordobensis</name>
    <dbReference type="NCBI Taxonomy" id="1353886"/>
    <lineage>
        <taxon>Bacteria</taxon>
        <taxon>Pseudomonadati</taxon>
        <taxon>Pseudomonadota</taxon>
        <taxon>Betaproteobacteria</taxon>
        <taxon>Burkholderiales</taxon>
        <taxon>Burkholderiaceae</taxon>
        <taxon>Caballeronia</taxon>
    </lineage>
</organism>
<evidence type="ECO:0000313" key="3">
    <source>
        <dbReference type="Proteomes" id="UP000054740"/>
    </source>
</evidence>
<accession>A0A158I0S9</accession>
<proteinExistence type="predicted"/>
<dbReference type="RefSeq" id="WP_053572938.1">
    <property type="nucleotide sequence ID" value="NZ_FCNY02000010.1"/>
</dbReference>
<evidence type="ECO:0000313" key="2">
    <source>
        <dbReference type="EMBL" id="SAL50222.1"/>
    </source>
</evidence>
<sequence>MSEVQRDDIEAQPASPRDANERRALLLHFGDVVESIGCVLKCAERHGTIGEAAADEESLAGFPILGLVTPQLTPHDFAARAATAFFLWTKELLEPTLNRKLLAYTVQHDLFAGNQSGWNSYVALLRAQVPWFGEGLGPVADVEAESPSTAIWPARESGQRSSDLRDASD</sequence>
<evidence type="ECO:0000256" key="1">
    <source>
        <dbReference type="SAM" id="MobiDB-lite"/>
    </source>
</evidence>
<dbReference type="AlphaFoldDB" id="A0A158I0S9"/>
<dbReference type="EMBL" id="FCNY02000010">
    <property type="protein sequence ID" value="SAL50222.1"/>
    <property type="molecule type" value="Genomic_DNA"/>
</dbReference>
<protein>
    <submittedName>
        <fullName evidence="2">Uncharacterized protein</fullName>
    </submittedName>
</protein>
<keyword evidence="3" id="KW-1185">Reference proteome</keyword>
<feature type="region of interest" description="Disordered" evidence="1">
    <location>
        <begin position="144"/>
        <end position="169"/>
    </location>
</feature>
<gene>
    <name evidence="2" type="ORF">AWB70_04034</name>
</gene>